<evidence type="ECO:0000256" key="3">
    <source>
        <dbReference type="ARBA" id="ARBA00022692"/>
    </source>
</evidence>
<dbReference type="Pfam" id="PF13520">
    <property type="entry name" value="AA_permease_2"/>
    <property type="match status" value="1"/>
</dbReference>
<gene>
    <name evidence="7" type="ORF">BDV95DRAFT_629342</name>
</gene>
<feature type="transmembrane region" description="Helical" evidence="6">
    <location>
        <begin position="247"/>
        <end position="269"/>
    </location>
</feature>
<dbReference type="GO" id="GO:0016020">
    <property type="term" value="C:membrane"/>
    <property type="evidence" value="ECO:0007669"/>
    <property type="project" value="UniProtKB-SubCell"/>
</dbReference>
<feature type="transmembrane region" description="Helical" evidence="6">
    <location>
        <begin position="46"/>
        <end position="63"/>
    </location>
</feature>
<feature type="transmembrane region" description="Helical" evidence="6">
    <location>
        <begin position="139"/>
        <end position="158"/>
    </location>
</feature>
<dbReference type="EMBL" id="JAADJZ010000013">
    <property type="protein sequence ID" value="KAF2870869.1"/>
    <property type="molecule type" value="Genomic_DNA"/>
</dbReference>
<dbReference type="PANTHER" id="PTHR45649">
    <property type="entry name" value="AMINO-ACID PERMEASE BAT1"/>
    <property type="match status" value="1"/>
</dbReference>
<comment type="caution">
    <text evidence="7">The sequence shown here is derived from an EMBL/GenBank/DDBJ whole genome shotgun (WGS) entry which is preliminary data.</text>
</comment>
<organism evidence="7 8">
    <name type="scientific">Massariosphaeria phaeospora</name>
    <dbReference type="NCBI Taxonomy" id="100035"/>
    <lineage>
        <taxon>Eukaryota</taxon>
        <taxon>Fungi</taxon>
        <taxon>Dikarya</taxon>
        <taxon>Ascomycota</taxon>
        <taxon>Pezizomycotina</taxon>
        <taxon>Dothideomycetes</taxon>
        <taxon>Pleosporomycetidae</taxon>
        <taxon>Pleosporales</taxon>
        <taxon>Pleosporales incertae sedis</taxon>
        <taxon>Massariosphaeria</taxon>
    </lineage>
</organism>
<evidence type="ECO:0000256" key="5">
    <source>
        <dbReference type="ARBA" id="ARBA00023136"/>
    </source>
</evidence>
<dbReference type="OrthoDB" id="3257095at2759"/>
<keyword evidence="4 6" id="KW-1133">Transmembrane helix</keyword>
<dbReference type="AlphaFoldDB" id="A0A7C8I4U4"/>
<feature type="transmembrane region" description="Helical" evidence="6">
    <location>
        <begin position="289"/>
        <end position="310"/>
    </location>
</feature>
<dbReference type="InterPro" id="IPR002293">
    <property type="entry name" value="AA/rel_permease1"/>
</dbReference>
<comment type="subcellular location">
    <subcellularLocation>
        <location evidence="1">Membrane</location>
        <topology evidence="1">Multi-pass membrane protein</topology>
    </subcellularLocation>
</comment>
<keyword evidence="5 6" id="KW-0472">Membrane</keyword>
<dbReference type="PANTHER" id="PTHR45649:SF4">
    <property type="entry name" value="TRANSPORTER, PUTATIVE (EUROFUNG)-RELATED"/>
    <property type="match status" value="1"/>
</dbReference>
<feature type="transmembrane region" description="Helical" evidence="6">
    <location>
        <begin position="420"/>
        <end position="438"/>
    </location>
</feature>
<proteinExistence type="predicted"/>
<reference evidence="7 8" key="1">
    <citation type="submission" date="2020-01" db="EMBL/GenBank/DDBJ databases">
        <authorList>
            <consortium name="DOE Joint Genome Institute"/>
            <person name="Haridas S."/>
            <person name="Albert R."/>
            <person name="Binder M."/>
            <person name="Bloem J."/>
            <person name="Labutti K."/>
            <person name="Salamov A."/>
            <person name="Andreopoulos B."/>
            <person name="Baker S.E."/>
            <person name="Barry K."/>
            <person name="Bills G."/>
            <person name="Bluhm B.H."/>
            <person name="Cannon C."/>
            <person name="Castanera R."/>
            <person name="Culley D.E."/>
            <person name="Daum C."/>
            <person name="Ezra D."/>
            <person name="Gonzalez J.B."/>
            <person name="Henrissat B."/>
            <person name="Kuo A."/>
            <person name="Liang C."/>
            <person name="Lipzen A."/>
            <person name="Lutzoni F."/>
            <person name="Magnuson J."/>
            <person name="Mondo S."/>
            <person name="Nolan M."/>
            <person name="Ohm R."/>
            <person name="Pangilinan J."/>
            <person name="Park H.-J.H."/>
            <person name="Ramirez L."/>
            <person name="Alfaro M."/>
            <person name="Sun H."/>
            <person name="Tritt A."/>
            <person name="Yoshinaga Y."/>
            <person name="Zwiers L.-H.L."/>
            <person name="Turgeon B.G."/>
            <person name="Goodwin S.B."/>
            <person name="Spatafora J.W."/>
            <person name="Crous P.W."/>
            <person name="Grigoriev I.V."/>
        </authorList>
    </citation>
    <scope>NUCLEOTIDE SEQUENCE [LARGE SCALE GENOMIC DNA]</scope>
    <source>
        <strain evidence="7 8">CBS 611.86</strain>
    </source>
</reference>
<keyword evidence="2" id="KW-0813">Transport</keyword>
<dbReference type="Gene3D" id="1.20.1740.10">
    <property type="entry name" value="Amino acid/polyamine transporter I"/>
    <property type="match status" value="1"/>
</dbReference>
<evidence type="ECO:0000256" key="1">
    <source>
        <dbReference type="ARBA" id="ARBA00004141"/>
    </source>
</evidence>
<name>A0A7C8I4U4_9PLEO</name>
<evidence type="ECO:0000256" key="4">
    <source>
        <dbReference type="ARBA" id="ARBA00022989"/>
    </source>
</evidence>
<accession>A0A7C8I4U4</accession>
<dbReference type="Proteomes" id="UP000481861">
    <property type="component" value="Unassembled WGS sequence"/>
</dbReference>
<feature type="transmembrane region" description="Helical" evidence="6">
    <location>
        <begin position="349"/>
        <end position="371"/>
    </location>
</feature>
<evidence type="ECO:0000256" key="6">
    <source>
        <dbReference type="SAM" id="Phobius"/>
    </source>
</evidence>
<dbReference type="PIRSF" id="PIRSF006060">
    <property type="entry name" value="AA_transporter"/>
    <property type="match status" value="1"/>
</dbReference>
<keyword evidence="3 6" id="KW-0812">Transmembrane</keyword>
<evidence type="ECO:0000256" key="2">
    <source>
        <dbReference type="ARBA" id="ARBA00022448"/>
    </source>
</evidence>
<sequence length="490" mass="54125">MYRMGKVQELKRSYRPLSALSFAVVLTAMWEYLLLALTQGLTNGGFAGLFWSYVWTFVGFTFVEMSLAEMASMAPTSGGQYHWVSEFAPPKIQQFLSYLVGWMSTLSWQAGNAADVFLTGTIAQGLLTVNYPDYEPKRWQGTLFVFAMIILLYVVNIWGHNLWPRVQNGLMVLHVLAFFAVVVTLWVLAPHQPAKVVFTQFSNKGGWSSIGLSLMVGQISAIYSLLGSDATAHMAEEVRDAGRYVPVSLVWSYIGNGLMALIFLITFLFSIDNLDAALGDPSGYPFLYVLKSCLSTSGVNALTIIVLLMVSAANINFGASTARQTFAFARDRGLPFSAWIARVDRGKEIPANAVLLSCVIAALLALINIGSSTAFEAIVSLQVCSLMFTYACSLSCVLYRRVKHPELIPVARWGMGKWGAPVNALGLAYAVFSFFWSFWPVFTPVTAEDFNWSVVLFGGVFVLCLVMYYTQGRKVYKGPVTEVRMARLSL</sequence>
<evidence type="ECO:0000313" key="8">
    <source>
        <dbReference type="Proteomes" id="UP000481861"/>
    </source>
</evidence>
<feature type="transmembrane region" description="Helical" evidence="6">
    <location>
        <begin position="450"/>
        <end position="469"/>
    </location>
</feature>
<dbReference type="GO" id="GO:0022857">
    <property type="term" value="F:transmembrane transporter activity"/>
    <property type="evidence" value="ECO:0007669"/>
    <property type="project" value="InterPro"/>
</dbReference>
<protein>
    <submittedName>
        <fullName evidence="7">Putative GABA permease</fullName>
    </submittedName>
</protein>
<feature type="transmembrane region" description="Helical" evidence="6">
    <location>
        <begin position="377"/>
        <end position="399"/>
    </location>
</feature>
<feature type="transmembrane region" description="Helical" evidence="6">
    <location>
        <begin position="209"/>
        <end position="226"/>
    </location>
</feature>
<feature type="transmembrane region" description="Helical" evidence="6">
    <location>
        <begin position="170"/>
        <end position="189"/>
    </location>
</feature>
<evidence type="ECO:0000313" key="7">
    <source>
        <dbReference type="EMBL" id="KAF2870869.1"/>
    </source>
</evidence>
<keyword evidence="8" id="KW-1185">Reference proteome</keyword>